<dbReference type="GO" id="GO:0043565">
    <property type="term" value="F:sequence-specific DNA binding"/>
    <property type="evidence" value="ECO:0007669"/>
    <property type="project" value="InterPro"/>
</dbReference>
<dbReference type="GO" id="GO:0006313">
    <property type="term" value="P:DNA transposition"/>
    <property type="evidence" value="ECO:0007669"/>
    <property type="project" value="InterPro"/>
</dbReference>
<evidence type="ECO:0000313" key="1">
    <source>
        <dbReference type="EMBL" id="AWB26053.1"/>
    </source>
</evidence>
<dbReference type="InterPro" id="IPR002514">
    <property type="entry name" value="Transposase_8"/>
</dbReference>
<evidence type="ECO:0000313" key="2">
    <source>
        <dbReference type="Proteomes" id="UP000244755"/>
    </source>
</evidence>
<dbReference type="OrthoDB" id="7476756at2"/>
<dbReference type="Proteomes" id="UP000244755">
    <property type="component" value="Plasmid unnamed1"/>
</dbReference>
<dbReference type="AlphaFoldDB" id="A0A2R4WWY2"/>
<dbReference type="Pfam" id="PF01527">
    <property type="entry name" value="HTH_Tnp_1"/>
    <property type="match status" value="1"/>
</dbReference>
<accession>A0A2R4WWY2</accession>
<organism evidence="1 2">
    <name type="scientific">Methylobacterium currus</name>
    <dbReference type="NCBI Taxonomy" id="2051553"/>
    <lineage>
        <taxon>Bacteria</taxon>
        <taxon>Pseudomonadati</taxon>
        <taxon>Pseudomonadota</taxon>
        <taxon>Alphaproteobacteria</taxon>
        <taxon>Hyphomicrobiales</taxon>
        <taxon>Methylobacteriaceae</taxon>
        <taxon>Methylobacterium</taxon>
    </lineage>
</organism>
<dbReference type="GO" id="GO:0004803">
    <property type="term" value="F:transposase activity"/>
    <property type="evidence" value="ECO:0007669"/>
    <property type="project" value="InterPro"/>
</dbReference>
<reference evidence="1 2" key="1">
    <citation type="submission" date="2018-04" db="EMBL/GenBank/DDBJ databases">
        <title>Methylobacterium sp. PR1016A genome.</title>
        <authorList>
            <person name="Park W."/>
        </authorList>
    </citation>
    <scope>NUCLEOTIDE SEQUENCE [LARGE SCALE GENOMIC DNA]</scope>
    <source>
        <strain evidence="1 2">PR1016A</strain>
        <plasmid evidence="1 2">unnamed1</plasmid>
    </source>
</reference>
<dbReference type="EMBL" id="CP028845">
    <property type="protein sequence ID" value="AWB26053.1"/>
    <property type="molecule type" value="Genomic_DNA"/>
</dbReference>
<keyword evidence="1" id="KW-0614">Plasmid</keyword>
<geneLocation type="plasmid" evidence="1 2">
    <name>unnamed1</name>
</geneLocation>
<dbReference type="SUPFAM" id="SSF48295">
    <property type="entry name" value="TrpR-like"/>
    <property type="match status" value="1"/>
</dbReference>
<dbReference type="KEGG" id="mee:DA075_34855"/>
<keyword evidence="2" id="KW-1185">Reference proteome</keyword>
<dbReference type="RefSeq" id="WP_099957624.1">
    <property type="nucleotide sequence ID" value="NZ_CP028845.1"/>
</dbReference>
<name>A0A2R4WWY2_9HYPH</name>
<dbReference type="InterPro" id="IPR010921">
    <property type="entry name" value="Trp_repressor/repl_initiator"/>
</dbReference>
<sequence>MVVAGTRRVWSPEQKRAILAEADDPATTASEVARRHGLRSGLLFRWRHALLTEQRDAAVAAPPSFIPLALCRRRCETDPVAD</sequence>
<protein>
    <recommendedName>
        <fullName evidence="3">Transposase</fullName>
    </recommendedName>
</protein>
<gene>
    <name evidence="1" type="ORF">DA075_34855</name>
</gene>
<proteinExistence type="predicted"/>
<evidence type="ECO:0008006" key="3">
    <source>
        <dbReference type="Google" id="ProtNLM"/>
    </source>
</evidence>